<dbReference type="Proteomes" id="UP000039324">
    <property type="component" value="Unassembled WGS sequence"/>
</dbReference>
<evidence type="ECO:0000256" key="1">
    <source>
        <dbReference type="SAM" id="MobiDB-lite"/>
    </source>
</evidence>
<sequence>LTSAFGYLGNQLRLGAGTSDGVRHPSRDETFSGNIRQEDWLSFQALCGKGALDRLLGHDGAWARGLPIVLQFQRFRQEEGSLRSNNLHAEHSVHGEGLQLLPRPQPRSGAPV</sequence>
<evidence type="ECO:0000313" key="3">
    <source>
        <dbReference type="Proteomes" id="UP000039324"/>
    </source>
</evidence>
<feature type="region of interest" description="Disordered" evidence="1">
    <location>
        <begin position="86"/>
        <end position="112"/>
    </location>
</feature>
<reference evidence="2 3" key="1">
    <citation type="submission" date="2015-02" db="EMBL/GenBank/DDBJ databases">
        <authorList>
            <person name="Chooi Y.-H."/>
        </authorList>
    </citation>
    <scope>NUCLEOTIDE SEQUENCE [LARGE SCALE GENOMIC DNA]</scope>
    <source>
        <strain evidence="2">E3</strain>
    </source>
</reference>
<accession>A0A0G4IGS5</accession>
<dbReference type="AlphaFoldDB" id="A0A0G4IGS5"/>
<feature type="non-terminal residue" evidence="2">
    <location>
        <position position="1"/>
    </location>
</feature>
<keyword evidence="3" id="KW-1185">Reference proteome</keyword>
<name>A0A0G4IGS5_PLABS</name>
<dbReference type="EMBL" id="CDSF01000001">
    <property type="protein sequence ID" value="CEO94272.1"/>
    <property type="molecule type" value="Genomic_DNA"/>
</dbReference>
<gene>
    <name evidence="2" type="ORF">PBRA_000057</name>
</gene>
<proteinExistence type="predicted"/>
<organism evidence="2 3">
    <name type="scientific">Plasmodiophora brassicae</name>
    <name type="common">Clubroot disease agent</name>
    <dbReference type="NCBI Taxonomy" id="37360"/>
    <lineage>
        <taxon>Eukaryota</taxon>
        <taxon>Sar</taxon>
        <taxon>Rhizaria</taxon>
        <taxon>Endomyxa</taxon>
        <taxon>Phytomyxea</taxon>
        <taxon>Plasmodiophorida</taxon>
        <taxon>Plasmodiophoridae</taxon>
        <taxon>Plasmodiophora</taxon>
    </lineage>
</organism>
<protein>
    <submittedName>
        <fullName evidence="2">Uncharacterized protein</fullName>
    </submittedName>
</protein>
<evidence type="ECO:0000313" key="2">
    <source>
        <dbReference type="EMBL" id="CEO94272.1"/>
    </source>
</evidence>